<evidence type="ECO:0000313" key="1">
    <source>
        <dbReference type="EMBL" id="SVA86368.1"/>
    </source>
</evidence>
<gene>
    <name evidence="1" type="ORF">METZ01_LOCUS139222</name>
</gene>
<sequence>MLEVNTEERLQLKKSGQTFLGILNDIKRRPEDAASELGVTTNEIYSIINGEKPISQDLVDKATRIWPVNSRDFFNIRDDCPLGVKIMTAEESKQSSRIMDRAGKPYYEYRDTAMSTTAPFRPEWIEELCIVENNDATSTIVQWNNGHFLHQFTYFVGNVNFYYEENGIKKIAVMKTG</sequence>
<evidence type="ECO:0008006" key="2">
    <source>
        <dbReference type="Google" id="ProtNLM"/>
    </source>
</evidence>
<dbReference type="EMBL" id="UINC01020608">
    <property type="protein sequence ID" value="SVA86368.1"/>
    <property type="molecule type" value="Genomic_DNA"/>
</dbReference>
<dbReference type="Gene3D" id="2.60.120.10">
    <property type="entry name" value="Jelly Rolls"/>
    <property type="match status" value="1"/>
</dbReference>
<feature type="non-terminal residue" evidence="1">
    <location>
        <position position="177"/>
    </location>
</feature>
<reference evidence="1" key="1">
    <citation type="submission" date="2018-05" db="EMBL/GenBank/DDBJ databases">
        <authorList>
            <person name="Lanie J.A."/>
            <person name="Ng W.-L."/>
            <person name="Kazmierczak K.M."/>
            <person name="Andrzejewski T.M."/>
            <person name="Davidsen T.M."/>
            <person name="Wayne K.J."/>
            <person name="Tettelin H."/>
            <person name="Glass J.I."/>
            <person name="Rusch D."/>
            <person name="Podicherti R."/>
            <person name="Tsui H.-C.T."/>
            <person name="Winkler M.E."/>
        </authorList>
    </citation>
    <scope>NUCLEOTIDE SEQUENCE</scope>
</reference>
<protein>
    <recommendedName>
        <fullName evidence="2">HTH cro/C1-type domain-containing protein</fullName>
    </recommendedName>
</protein>
<dbReference type="InterPro" id="IPR014710">
    <property type="entry name" value="RmlC-like_jellyroll"/>
</dbReference>
<accession>A0A381ZAS2</accession>
<proteinExistence type="predicted"/>
<dbReference type="AlphaFoldDB" id="A0A381ZAS2"/>
<name>A0A381ZAS2_9ZZZZ</name>
<organism evidence="1">
    <name type="scientific">marine metagenome</name>
    <dbReference type="NCBI Taxonomy" id="408172"/>
    <lineage>
        <taxon>unclassified sequences</taxon>
        <taxon>metagenomes</taxon>
        <taxon>ecological metagenomes</taxon>
    </lineage>
</organism>